<proteinExistence type="predicted"/>
<protein>
    <submittedName>
        <fullName evidence="1">Uncharacterized protein</fullName>
    </submittedName>
</protein>
<sequence length="257" mass="29191">MAGTSVCWLPVEVVDNILSVALAEHFDSLLFGPDAHARLPFCRVDAEESTDIGRRDVAESLFLVSRQFHHITLHILSAAFGVPFRERASNTFSRLDDIPWIQLVGLRTLRDLLSERPSVVREVRQGALVLTPQRGVCAGYHTLVLRQLNTTLNRRRLKIFPCINTLQEIQRSHPMCAAEVERGSDIPPLPEAFSNVLLRGFEQAYADEAIFYGYDVYAMELELQWKLFLCTVTAERRDNSDALAQVCHIRRLFDAQI</sequence>
<dbReference type="AlphaFoldDB" id="A0A9P3FYR2"/>
<comment type="caution">
    <text evidence="1">The sequence shown here is derived from an EMBL/GenBank/DDBJ whole genome shotgun (WGS) entry which is preliminary data.</text>
</comment>
<gene>
    <name evidence="1" type="ORF">PsYK624_011200</name>
</gene>
<reference evidence="1 2" key="1">
    <citation type="submission" date="2021-08" db="EMBL/GenBank/DDBJ databases">
        <title>Draft Genome Sequence of Phanerochaete sordida strain YK-624.</title>
        <authorList>
            <person name="Mori T."/>
            <person name="Dohra H."/>
            <person name="Suzuki T."/>
            <person name="Kawagishi H."/>
            <person name="Hirai H."/>
        </authorList>
    </citation>
    <scope>NUCLEOTIDE SEQUENCE [LARGE SCALE GENOMIC DNA]</scope>
    <source>
        <strain evidence="1 2">YK-624</strain>
    </source>
</reference>
<keyword evidence="2" id="KW-1185">Reference proteome</keyword>
<evidence type="ECO:0000313" key="2">
    <source>
        <dbReference type="Proteomes" id="UP000703269"/>
    </source>
</evidence>
<name>A0A9P3FYR2_9APHY</name>
<dbReference type="EMBL" id="BPQB01000002">
    <property type="protein sequence ID" value="GJE85043.1"/>
    <property type="molecule type" value="Genomic_DNA"/>
</dbReference>
<organism evidence="1 2">
    <name type="scientific">Phanerochaete sordida</name>
    <dbReference type="NCBI Taxonomy" id="48140"/>
    <lineage>
        <taxon>Eukaryota</taxon>
        <taxon>Fungi</taxon>
        <taxon>Dikarya</taxon>
        <taxon>Basidiomycota</taxon>
        <taxon>Agaricomycotina</taxon>
        <taxon>Agaricomycetes</taxon>
        <taxon>Polyporales</taxon>
        <taxon>Phanerochaetaceae</taxon>
        <taxon>Phanerochaete</taxon>
    </lineage>
</organism>
<evidence type="ECO:0000313" key="1">
    <source>
        <dbReference type="EMBL" id="GJE85043.1"/>
    </source>
</evidence>
<dbReference type="Proteomes" id="UP000703269">
    <property type="component" value="Unassembled WGS sequence"/>
</dbReference>
<accession>A0A9P3FYR2</accession>